<dbReference type="InterPro" id="IPR025498">
    <property type="entry name" value="DUF4389"/>
</dbReference>
<gene>
    <name evidence="3" type="ORF">ACFPEL_22890</name>
</gene>
<comment type="caution">
    <text evidence="3">The sequence shown here is derived from an EMBL/GenBank/DDBJ whole genome shotgun (WGS) entry which is preliminary data.</text>
</comment>
<keyword evidence="2" id="KW-0472">Membrane</keyword>
<evidence type="ECO:0000313" key="4">
    <source>
        <dbReference type="Proteomes" id="UP001595909"/>
    </source>
</evidence>
<keyword evidence="4" id="KW-1185">Reference proteome</keyword>
<evidence type="ECO:0000256" key="1">
    <source>
        <dbReference type="SAM" id="MobiDB-lite"/>
    </source>
</evidence>
<evidence type="ECO:0000313" key="3">
    <source>
        <dbReference type="EMBL" id="MFC4835274.1"/>
    </source>
</evidence>
<dbReference type="EMBL" id="JBHSIM010000049">
    <property type="protein sequence ID" value="MFC4835274.1"/>
    <property type="molecule type" value="Genomic_DNA"/>
</dbReference>
<feature type="transmembrane region" description="Helical" evidence="2">
    <location>
        <begin position="44"/>
        <end position="70"/>
    </location>
</feature>
<dbReference type="RefSeq" id="WP_274186978.1">
    <property type="nucleotide sequence ID" value="NZ_BAABHN010000049.1"/>
</dbReference>
<organism evidence="3 4">
    <name type="scientific">Actinomycetospora chibensis</name>
    <dbReference type="NCBI Taxonomy" id="663606"/>
    <lineage>
        <taxon>Bacteria</taxon>
        <taxon>Bacillati</taxon>
        <taxon>Actinomycetota</taxon>
        <taxon>Actinomycetes</taxon>
        <taxon>Pseudonocardiales</taxon>
        <taxon>Pseudonocardiaceae</taxon>
        <taxon>Actinomycetospora</taxon>
    </lineage>
</organism>
<dbReference type="Pfam" id="PF14333">
    <property type="entry name" value="DUF4389"/>
    <property type="match status" value="2"/>
</dbReference>
<dbReference type="Proteomes" id="UP001595909">
    <property type="component" value="Unassembled WGS sequence"/>
</dbReference>
<accession>A0ABV9RP36</accession>
<feature type="transmembrane region" description="Helical" evidence="2">
    <location>
        <begin position="164"/>
        <end position="188"/>
    </location>
</feature>
<proteinExistence type="predicted"/>
<feature type="transmembrane region" description="Helical" evidence="2">
    <location>
        <begin position="137"/>
        <end position="158"/>
    </location>
</feature>
<name>A0ABV9RP36_9PSEU</name>
<keyword evidence="2" id="KW-0812">Transmembrane</keyword>
<feature type="region of interest" description="Disordered" evidence="1">
    <location>
        <begin position="226"/>
        <end position="256"/>
    </location>
</feature>
<feature type="transmembrane region" description="Helical" evidence="2">
    <location>
        <begin position="456"/>
        <end position="479"/>
    </location>
</feature>
<sequence length="494" mass="52229">MTTTKDALQASPPSGPVAYPVRVRGDLDPGLSRWLWLLKWILAIPHWIVLAFLWVAFAMVTVVAFVAILVTARYPRVLFDFAVGVLRWSWRVAFYTNAAFGTDRYPPFSLRPDPTYPADLEVDVPEHLSRGLVLVKWWLLALPHYVVVGLLISSPWWIWEDQNYQWTVGAGGLVGLLALIGIVVHAVSGTYPRALFDMIIGFDRWVLRVAGYVTLMTDRYPPFQLDMGPREPADRPVERPVDPDTAPAPSPAPERSGWSAGPVVALALGALLCLGAVPPLVGGTTGLAADSTARDAAGLLTTPPTRLTDAGYALRSPGMLLEAAGPAMYSPYAALGTVRVRATALDPGRPVFVGVAPRADVDRYLAGVASGTVVGDRDGTGTEDGPVVLAQPGGAPPVPPQEAGIWTTSVSGPGVQSVAWRPAPGDWTLVVLQPDGRPGVDVAVDVGATVPGLRTLAVGLLVVGGVLLALGATMVTAAVSTAHRRRRTATGATA</sequence>
<protein>
    <submittedName>
        <fullName evidence="3">DUF4389 domain-containing protein</fullName>
    </submittedName>
</protein>
<evidence type="ECO:0000256" key="2">
    <source>
        <dbReference type="SAM" id="Phobius"/>
    </source>
</evidence>
<reference evidence="4" key="1">
    <citation type="journal article" date="2019" name="Int. J. Syst. Evol. Microbiol.">
        <title>The Global Catalogue of Microorganisms (GCM) 10K type strain sequencing project: providing services to taxonomists for standard genome sequencing and annotation.</title>
        <authorList>
            <consortium name="The Broad Institute Genomics Platform"/>
            <consortium name="The Broad Institute Genome Sequencing Center for Infectious Disease"/>
            <person name="Wu L."/>
            <person name="Ma J."/>
        </authorList>
    </citation>
    <scope>NUCLEOTIDE SEQUENCE [LARGE SCALE GENOMIC DNA]</scope>
    <source>
        <strain evidence="4">CCUG 50347</strain>
    </source>
</reference>
<feature type="compositionally biased region" description="Basic and acidic residues" evidence="1">
    <location>
        <begin position="228"/>
        <end position="242"/>
    </location>
</feature>
<keyword evidence="2" id="KW-1133">Transmembrane helix</keyword>